<gene>
    <name evidence="1" type="ORF">GQ55_7G035900</name>
</gene>
<dbReference type="Gramene" id="PUZ46229">
    <property type="protein sequence ID" value="PUZ46229"/>
    <property type="gene ID" value="GQ55_7G035900"/>
</dbReference>
<evidence type="ECO:0000313" key="1">
    <source>
        <dbReference type="EMBL" id="PUZ46229.1"/>
    </source>
</evidence>
<keyword evidence="2" id="KW-1185">Reference proteome</keyword>
<evidence type="ECO:0000313" key="2">
    <source>
        <dbReference type="Proteomes" id="UP000244336"/>
    </source>
</evidence>
<sequence>MHHKHSMMLGCVSSVQPHYNQFCGDLVHPCRVCFVYLVERQDHPQECLPCYLFLVEVLEDQAKPFQFVDSC</sequence>
<name>A0A2T7CSB0_9POAL</name>
<accession>A0A2T7CSB0</accession>
<protein>
    <submittedName>
        <fullName evidence="1">Uncharacterized protein</fullName>
    </submittedName>
</protein>
<dbReference type="EMBL" id="CM009755">
    <property type="protein sequence ID" value="PUZ46229.1"/>
    <property type="molecule type" value="Genomic_DNA"/>
</dbReference>
<dbReference type="Proteomes" id="UP000244336">
    <property type="component" value="Chromosome 7"/>
</dbReference>
<dbReference type="AlphaFoldDB" id="A0A2T7CSB0"/>
<proteinExistence type="predicted"/>
<organism evidence="1 2">
    <name type="scientific">Panicum hallii var. hallii</name>
    <dbReference type="NCBI Taxonomy" id="1504633"/>
    <lineage>
        <taxon>Eukaryota</taxon>
        <taxon>Viridiplantae</taxon>
        <taxon>Streptophyta</taxon>
        <taxon>Embryophyta</taxon>
        <taxon>Tracheophyta</taxon>
        <taxon>Spermatophyta</taxon>
        <taxon>Magnoliopsida</taxon>
        <taxon>Liliopsida</taxon>
        <taxon>Poales</taxon>
        <taxon>Poaceae</taxon>
        <taxon>PACMAD clade</taxon>
        <taxon>Panicoideae</taxon>
        <taxon>Panicodae</taxon>
        <taxon>Paniceae</taxon>
        <taxon>Panicinae</taxon>
        <taxon>Panicum</taxon>
        <taxon>Panicum sect. Panicum</taxon>
    </lineage>
</organism>
<reference evidence="1 2" key="1">
    <citation type="submission" date="2018-04" db="EMBL/GenBank/DDBJ databases">
        <title>WGS assembly of Panicum hallii var. hallii HAL2.</title>
        <authorList>
            <person name="Lovell J."/>
            <person name="Jenkins J."/>
            <person name="Lowry D."/>
            <person name="Mamidi S."/>
            <person name="Sreedasyam A."/>
            <person name="Weng X."/>
            <person name="Barry K."/>
            <person name="Bonette J."/>
            <person name="Campitelli B."/>
            <person name="Daum C."/>
            <person name="Gordon S."/>
            <person name="Gould B."/>
            <person name="Lipzen A."/>
            <person name="MacQueen A."/>
            <person name="Palacio-Mejia J."/>
            <person name="Plott C."/>
            <person name="Shakirov E."/>
            <person name="Shu S."/>
            <person name="Yoshinaga Y."/>
            <person name="Zane M."/>
            <person name="Rokhsar D."/>
            <person name="Grimwood J."/>
            <person name="Schmutz J."/>
            <person name="Juenger T."/>
        </authorList>
    </citation>
    <scope>NUCLEOTIDE SEQUENCE [LARGE SCALE GENOMIC DNA]</scope>
    <source>
        <strain evidence="2">cv. HAL2</strain>
    </source>
</reference>